<accession>A0A1I4S4H3</accession>
<organism evidence="2 3">
    <name type="scientific">Nitrosomonas communis</name>
    <dbReference type="NCBI Taxonomy" id="44574"/>
    <lineage>
        <taxon>Bacteria</taxon>
        <taxon>Pseudomonadati</taxon>
        <taxon>Pseudomonadota</taxon>
        <taxon>Betaproteobacteria</taxon>
        <taxon>Nitrosomonadales</taxon>
        <taxon>Nitrosomonadaceae</taxon>
        <taxon>Nitrosomonas</taxon>
    </lineage>
</organism>
<evidence type="ECO:0000313" key="2">
    <source>
        <dbReference type="EMBL" id="SFM59170.1"/>
    </source>
</evidence>
<feature type="compositionally biased region" description="Polar residues" evidence="1">
    <location>
        <begin position="9"/>
        <end position="26"/>
    </location>
</feature>
<dbReference type="EMBL" id="FOUB01000037">
    <property type="protein sequence ID" value="SFM59170.1"/>
    <property type="molecule type" value="Genomic_DNA"/>
</dbReference>
<keyword evidence="3" id="KW-1185">Reference proteome</keyword>
<dbReference type="Proteomes" id="UP000183287">
    <property type="component" value="Unassembled WGS sequence"/>
</dbReference>
<gene>
    <name evidence="2" type="ORF">SAMN05421863_103729</name>
</gene>
<feature type="region of interest" description="Disordered" evidence="1">
    <location>
        <begin position="1"/>
        <end position="26"/>
    </location>
</feature>
<name>A0A1I4S4H3_9PROT</name>
<evidence type="ECO:0000256" key="1">
    <source>
        <dbReference type="SAM" id="MobiDB-lite"/>
    </source>
</evidence>
<proteinExistence type="predicted"/>
<dbReference type="RefSeq" id="WP_177198143.1">
    <property type="nucleotide sequence ID" value="NZ_FOUB01000037.1"/>
</dbReference>
<dbReference type="AlphaFoldDB" id="A0A1I4S4H3"/>
<sequence>MKKSKLEENSTITQVTETGQKSEQETINMSDEQILAMNAYNPIVRAIATGQEFTKDITDTEVDIFASISILAKQIEDIKAGNLSCAEATLAAQADTLDLIFNSLMRKAANSKMINHFEMYMRLALKAQGQCRRTYETLAEIKNPRSMAFIKQQNIGLNQQVNNNAVPYVHEKSIKSSNELLEAQNGERLDTRAAGSTIGTDQELETVGIIDWGQNARRQNTL</sequence>
<protein>
    <submittedName>
        <fullName evidence="2">Uncharacterized protein</fullName>
    </submittedName>
</protein>
<evidence type="ECO:0000313" key="3">
    <source>
        <dbReference type="Proteomes" id="UP000183287"/>
    </source>
</evidence>
<reference evidence="3" key="1">
    <citation type="submission" date="2016-10" db="EMBL/GenBank/DDBJ databases">
        <authorList>
            <person name="Varghese N."/>
            <person name="Submissions S."/>
        </authorList>
    </citation>
    <scope>NUCLEOTIDE SEQUENCE [LARGE SCALE GENOMIC DNA]</scope>
    <source>
        <strain evidence="3">Nm44</strain>
    </source>
</reference>